<gene>
    <name evidence="3" type="ORF">BN1204_008600</name>
    <name evidence="2" type="ORF">NCLIV_008600</name>
</gene>
<dbReference type="InParanoid" id="F0V9G6"/>
<dbReference type="EMBL" id="FR823383">
    <property type="protein sequence ID" value="CBZ50391.1"/>
    <property type="molecule type" value="Genomic_DNA"/>
</dbReference>
<dbReference type="GeneID" id="13441417"/>
<feature type="compositionally biased region" description="Polar residues" evidence="1">
    <location>
        <begin position="378"/>
        <end position="414"/>
    </location>
</feature>
<proteinExistence type="predicted"/>
<dbReference type="OMA" id="LEMWLAP"/>
<sequence>MPVSFTSPSPSISLWTSTPFPYRQWRQNEPAGSLGPSAADVTCSALPSSSSRVAGREQTVLHQQPLSPTAGLVDPNTCSRERDTTDRPSGSPADSRHLETAEAGEELHLEAPNTDASDETETPPEGDLSGRRRSEWETLSVSRHISPTQIQFSPRQERSGSPPSLEGHTSNEGACAPRHTLDIVLPSVAVNHEAPGPCSVDEQNTVVRRNLQTLESAPRYSSLIVPHARPFPTAWSPVSDSHAAIMIGSGRHSPEAVTADRHAASLTGHRTTTIAPVGLSGRSVEAAGIRGAIEIRGDHTTREHQPLVGTSRRRLQEAHNLSTRHDELRGALHGSPGGVRDGRFVSVRQTLETTVLPVVAGALALREFSPPTLHASAEGTTAEPSRTRRVNGSESTSRTVLLSPQQGATSSLSSVRREAIGNSATQERATEDGQWCTRNCMFPSVGPSMTGRDLFLLEMWLAPELCRDLQPPSTLGELRRQLLNLWEEKLTAEQREVYNEVIVRRYTEERQGVEEWKFENAPPWWKKGS</sequence>
<dbReference type="AlphaFoldDB" id="F0V9G6"/>
<organism evidence="2 4">
    <name type="scientific">Neospora caninum (strain Liverpool)</name>
    <dbReference type="NCBI Taxonomy" id="572307"/>
    <lineage>
        <taxon>Eukaryota</taxon>
        <taxon>Sar</taxon>
        <taxon>Alveolata</taxon>
        <taxon>Apicomplexa</taxon>
        <taxon>Conoidasida</taxon>
        <taxon>Coccidia</taxon>
        <taxon>Eucoccidiorida</taxon>
        <taxon>Eimeriorina</taxon>
        <taxon>Sarcocystidae</taxon>
        <taxon>Neospora</taxon>
    </lineage>
</organism>
<dbReference type="eggNOG" id="ENOG502QZV2">
    <property type="taxonomic scope" value="Eukaryota"/>
</dbReference>
<feature type="compositionally biased region" description="Basic and acidic residues" evidence="1">
    <location>
        <begin position="94"/>
        <end position="109"/>
    </location>
</feature>
<reference evidence="3" key="4">
    <citation type="journal article" date="2015" name="PLoS ONE">
        <title>Comprehensive Evaluation of Toxoplasma gondii VEG and Neospora caninum LIV Genomes with Tachyzoite Stage Transcriptome and Proteome Defines Novel Transcript Features.</title>
        <authorList>
            <person name="Ramaprasad A."/>
            <person name="Mourier T."/>
            <person name="Naeem R."/>
            <person name="Malas T.B."/>
            <person name="Moussa E."/>
            <person name="Panigrahi A."/>
            <person name="Vermont S.J."/>
            <person name="Otto T.D."/>
            <person name="Wastling J."/>
            <person name="Pain A."/>
        </authorList>
    </citation>
    <scope>NUCLEOTIDE SEQUENCE</scope>
    <source>
        <strain evidence="3">Liverpool</strain>
    </source>
</reference>
<dbReference type="Proteomes" id="UP000007494">
    <property type="component" value="Chromosome III"/>
</dbReference>
<evidence type="ECO:0000313" key="3">
    <source>
        <dbReference type="EMBL" id="CEL64999.1"/>
    </source>
</evidence>
<evidence type="ECO:0000313" key="2">
    <source>
        <dbReference type="EMBL" id="CBZ50391.1"/>
    </source>
</evidence>
<name>F0V9G6_NEOCL</name>
<feature type="region of interest" description="Disordered" evidence="1">
    <location>
        <begin position="374"/>
        <end position="430"/>
    </location>
</feature>
<accession>F0V9G6</accession>
<protein>
    <submittedName>
        <fullName evidence="2">Uncharacterized protein</fullName>
    </submittedName>
</protein>
<reference evidence="2" key="2">
    <citation type="submission" date="2011-03" db="EMBL/GenBank/DDBJ databases">
        <title>Comparative genomics and transcriptomics of Neospora caninum and Toxoplasma gondii.</title>
        <authorList>
            <person name="Reid A.J."/>
            <person name="Sohal A."/>
            <person name="Harris D."/>
            <person name="Quail M."/>
            <person name="Sanders M."/>
            <person name="Berriman M."/>
            <person name="Wastling J.M."/>
            <person name="Pain A."/>
        </authorList>
    </citation>
    <scope>NUCLEOTIDE SEQUENCE</scope>
    <source>
        <strain evidence="2">Liverpool</strain>
    </source>
</reference>
<dbReference type="RefSeq" id="XP_003880425.1">
    <property type="nucleotide sequence ID" value="XM_003880376.1"/>
</dbReference>
<reference evidence="4" key="3">
    <citation type="journal article" date="2012" name="PLoS Pathog.">
        <title>Comparative genomics of the apicomplexan parasites Toxoplasma gondii and Neospora caninum: Coccidia differing in host range and transmission strategy.</title>
        <authorList>
            <person name="Reid A.J."/>
            <person name="Vermont S.J."/>
            <person name="Cotton J.A."/>
            <person name="Harris D."/>
            <person name="Hill-Cawthorne G.A."/>
            <person name="Konen-Waisman S."/>
            <person name="Latham S.M."/>
            <person name="Mourier T."/>
            <person name="Norton R."/>
            <person name="Quail M.A."/>
            <person name="Sanders M."/>
            <person name="Shanmugam D."/>
            <person name="Sohal A."/>
            <person name="Wasmuth J.D."/>
            <person name="Brunk B."/>
            <person name="Grigg M.E."/>
            <person name="Howard J.C."/>
            <person name="Parkinson J."/>
            <person name="Roos D.S."/>
            <person name="Trees A.J."/>
            <person name="Berriman M."/>
            <person name="Pain A."/>
            <person name="Wastling J.M."/>
        </authorList>
    </citation>
    <scope>NUCLEOTIDE SEQUENCE [LARGE SCALE GENOMIC DNA]</scope>
    <source>
        <strain evidence="4">Liverpool</strain>
    </source>
</reference>
<dbReference type="VEuPathDB" id="ToxoDB:NCLIV_008600"/>
<keyword evidence="4" id="KW-1185">Reference proteome</keyword>
<dbReference type="OrthoDB" id="331049at2759"/>
<feature type="compositionally biased region" description="Polar residues" evidence="1">
    <location>
        <begin position="137"/>
        <end position="172"/>
    </location>
</feature>
<dbReference type="EMBL" id="LN714477">
    <property type="protein sequence ID" value="CEL64999.1"/>
    <property type="molecule type" value="Genomic_DNA"/>
</dbReference>
<reference evidence="2" key="1">
    <citation type="submission" date="2011-02" db="EMBL/GenBank/DDBJ databases">
        <authorList>
            <person name="Aslett M."/>
        </authorList>
    </citation>
    <scope>NUCLEOTIDE SEQUENCE</scope>
    <source>
        <strain evidence="2">Liverpool</strain>
    </source>
</reference>
<evidence type="ECO:0000256" key="1">
    <source>
        <dbReference type="SAM" id="MobiDB-lite"/>
    </source>
</evidence>
<evidence type="ECO:0000313" key="4">
    <source>
        <dbReference type="Proteomes" id="UP000007494"/>
    </source>
</evidence>
<feature type="region of interest" description="Disordered" evidence="1">
    <location>
        <begin position="23"/>
        <end position="174"/>
    </location>
</feature>